<proteinExistence type="predicted"/>
<dbReference type="GeneTree" id="ENSGT00940000165744"/>
<dbReference type="SMART" id="SM00671">
    <property type="entry name" value="SEL1"/>
    <property type="match status" value="5"/>
</dbReference>
<keyword evidence="1" id="KW-0812">Transmembrane</keyword>
<dbReference type="InterPro" id="IPR042756">
    <property type="entry name" value="Sel-1L3"/>
</dbReference>
<protein>
    <submittedName>
        <fullName evidence="2">Protein sel-1 homolog 3-like</fullName>
    </submittedName>
</protein>
<keyword evidence="1" id="KW-0472">Membrane</keyword>
<dbReference type="PANTHER" id="PTHR44444">
    <property type="entry name" value="PROTEIN SEL-1 HOMOLOG 3"/>
    <property type="match status" value="1"/>
</dbReference>
<dbReference type="InterPro" id="IPR006597">
    <property type="entry name" value="Sel1-like"/>
</dbReference>
<dbReference type="InterPro" id="IPR011990">
    <property type="entry name" value="TPR-like_helical_dom_sf"/>
</dbReference>
<accession>A0A674A6D6</accession>
<name>A0A674A6D6_SALTR</name>
<reference evidence="2" key="1">
    <citation type="submission" date="2025-08" db="UniProtKB">
        <authorList>
            <consortium name="Ensembl"/>
        </authorList>
    </citation>
    <scope>IDENTIFICATION</scope>
</reference>
<organism evidence="2 3">
    <name type="scientific">Salmo trutta</name>
    <name type="common">Brown trout</name>
    <dbReference type="NCBI Taxonomy" id="8032"/>
    <lineage>
        <taxon>Eukaryota</taxon>
        <taxon>Metazoa</taxon>
        <taxon>Chordata</taxon>
        <taxon>Craniata</taxon>
        <taxon>Vertebrata</taxon>
        <taxon>Euteleostomi</taxon>
        <taxon>Actinopterygii</taxon>
        <taxon>Neopterygii</taxon>
        <taxon>Teleostei</taxon>
        <taxon>Protacanthopterygii</taxon>
        <taxon>Salmoniformes</taxon>
        <taxon>Salmonidae</taxon>
        <taxon>Salmoninae</taxon>
        <taxon>Salmo</taxon>
    </lineage>
</organism>
<dbReference type="PANTHER" id="PTHR44444:SF4">
    <property type="entry name" value="PROTEIN SEL-1 HOMOLOG 3 ISOFORM X1"/>
    <property type="match status" value="1"/>
</dbReference>
<dbReference type="Pfam" id="PF08238">
    <property type="entry name" value="Sel1"/>
    <property type="match status" value="5"/>
</dbReference>
<evidence type="ECO:0000313" key="3">
    <source>
        <dbReference type="Proteomes" id="UP000472277"/>
    </source>
</evidence>
<dbReference type="AlphaFoldDB" id="A0A674A6D6"/>
<keyword evidence="1" id="KW-1133">Transmembrane helix</keyword>
<keyword evidence="3" id="KW-1185">Reference proteome</keyword>
<gene>
    <name evidence="2" type="primary">si:dkey-24p1.6</name>
</gene>
<evidence type="ECO:0000313" key="2">
    <source>
        <dbReference type="Ensembl" id="ENSSTUP00000053831.1"/>
    </source>
</evidence>
<dbReference type="SUPFAM" id="SSF81901">
    <property type="entry name" value="HCP-like"/>
    <property type="match status" value="2"/>
</dbReference>
<dbReference type="Proteomes" id="UP000472277">
    <property type="component" value="Chromosome 26"/>
</dbReference>
<sequence>MFKGQGVKKDIPRAVTFLKKAVEQGFTPAINALGWYYEQFEKDYQRAVQLWEQADKQGSSDAAMNLGVMYSQGLYPGKAADKFMAYTYYLKSAQRGNIDGSIHLADVWTTGIPGRVKRRPADAVLLVSKLIHFLMNLIKTLLCIACQSLCFYHRWVKWAAEHNGHLGMVLRKALDYYFKGDSLMALLYYMMAAESGFAAAQFNVAYLCEQNPGGFLDPTFAVQCMRRHYNLTSHAQDPDPYALIRMGDLLYEGHERSPRDVAAAAEMYKQAALRSDPQVQRLQQHSRVLLTLQPCPIPCLSAVFPKGLQCYYQGLWYCGHGSCSSTNPLHHPPCSEGAWHHVLSLGPGNPSAYQHYEEEDLIVSGAKTFFTDFFYLTDFVFIAKGKLFLCFYLCFIWN</sequence>
<evidence type="ECO:0000256" key="1">
    <source>
        <dbReference type="SAM" id="Phobius"/>
    </source>
</evidence>
<feature type="transmembrane region" description="Helical" evidence="1">
    <location>
        <begin position="373"/>
        <end position="397"/>
    </location>
</feature>
<reference evidence="2" key="2">
    <citation type="submission" date="2025-09" db="UniProtKB">
        <authorList>
            <consortium name="Ensembl"/>
        </authorList>
    </citation>
    <scope>IDENTIFICATION</scope>
</reference>
<dbReference type="Ensembl" id="ENSSTUT00000056287.1">
    <property type="protein sequence ID" value="ENSSTUP00000053831.1"/>
    <property type="gene ID" value="ENSSTUG00000022776.1"/>
</dbReference>
<dbReference type="Gene3D" id="1.25.40.10">
    <property type="entry name" value="Tetratricopeptide repeat domain"/>
    <property type="match status" value="2"/>
</dbReference>